<proteinExistence type="predicted"/>
<reference evidence="2 3" key="1">
    <citation type="submission" date="2019-05" db="EMBL/GenBank/DDBJ databases">
        <authorList>
            <person name="Lee S.D."/>
        </authorList>
    </citation>
    <scope>NUCLEOTIDE SEQUENCE [LARGE SCALE GENOMIC DNA]</scope>
    <source>
        <strain evidence="2 3">YC2-7</strain>
    </source>
</reference>
<dbReference type="PROSITE" id="PS51257">
    <property type="entry name" value="PROKAR_LIPOPROTEIN"/>
    <property type="match status" value="1"/>
</dbReference>
<dbReference type="RefSeq" id="WP_169592163.1">
    <property type="nucleotide sequence ID" value="NZ_VCQU01000010.1"/>
</dbReference>
<name>A0A848KGS0_9NOCA</name>
<feature type="chain" id="PRO_5032434147" description="Secreted protein" evidence="1">
    <location>
        <begin position="27"/>
        <end position="139"/>
    </location>
</feature>
<comment type="caution">
    <text evidence="2">The sequence shown here is derived from an EMBL/GenBank/DDBJ whole genome shotgun (WGS) entry which is preliminary data.</text>
</comment>
<dbReference type="AlphaFoldDB" id="A0A848KGS0"/>
<protein>
    <recommendedName>
        <fullName evidence="4">Secreted protein</fullName>
    </recommendedName>
</protein>
<reference evidence="2 3" key="2">
    <citation type="submission" date="2020-06" db="EMBL/GenBank/DDBJ databases">
        <title>Antribacter stalactiti gen. nov., sp. nov., a new member of the family Nacardiaceae isolated from a cave.</title>
        <authorList>
            <person name="Kim I.S."/>
        </authorList>
    </citation>
    <scope>NUCLEOTIDE SEQUENCE [LARGE SCALE GENOMIC DNA]</scope>
    <source>
        <strain evidence="2 3">YC2-7</strain>
    </source>
</reference>
<sequence length="139" mass="15141">MSFRRLAAAIPAAALISCAAASNASAEPVYGDNAAWVVSQYLQGRLYGTDIPDYPYVCPADLTWKLSGTASTEPPFYSKQHDFLDIRTFNPNTIRTMTGHGSPAGYAFVNVDVDGYERSEARTFELASTQQGYCIGNLR</sequence>
<gene>
    <name evidence="2" type="ORF">FGL95_24525</name>
</gene>
<accession>A0A848KGS0</accession>
<keyword evidence="1" id="KW-0732">Signal</keyword>
<keyword evidence="3" id="KW-1185">Reference proteome</keyword>
<organism evidence="2 3">
    <name type="scientific">Antrihabitans stalactiti</name>
    <dbReference type="NCBI Taxonomy" id="2584121"/>
    <lineage>
        <taxon>Bacteria</taxon>
        <taxon>Bacillati</taxon>
        <taxon>Actinomycetota</taxon>
        <taxon>Actinomycetes</taxon>
        <taxon>Mycobacteriales</taxon>
        <taxon>Nocardiaceae</taxon>
        <taxon>Antrihabitans</taxon>
    </lineage>
</organism>
<dbReference type="EMBL" id="VCQU01000010">
    <property type="protein sequence ID" value="NMN98213.1"/>
    <property type="molecule type" value="Genomic_DNA"/>
</dbReference>
<feature type="signal peptide" evidence="1">
    <location>
        <begin position="1"/>
        <end position="26"/>
    </location>
</feature>
<evidence type="ECO:0000313" key="2">
    <source>
        <dbReference type="EMBL" id="NMN98213.1"/>
    </source>
</evidence>
<evidence type="ECO:0000313" key="3">
    <source>
        <dbReference type="Proteomes" id="UP000535543"/>
    </source>
</evidence>
<evidence type="ECO:0008006" key="4">
    <source>
        <dbReference type="Google" id="ProtNLM"/>
    </source>
</evidence>
<dbReference type="Proteomes" id="UP000535543">
    <property type="component" value="Unassembled WGS sequence"/>
</dbReference>
<evidence type="ECO:0000256" key="1">
    <source>
        <dbReference type="SAM" id="SignalP"/>
    </source>
</evidence>